<dbReference type="PANTHER" id="PTHR42740:SF1">
    <property type="entry name" value="RIBONUCLEASE VAPC3"/>
    <property type="match status" value="1"/>
</dbReference>
<organism evidence="7 8">
    <name type="scientific">Pyrococcus kukulkanii</name>
    <dbReference type="NCBI Taxonomy" id="1609559"/>
    <lineage>
        <taxon>Archaea</taxon>
        <taxon>Methanobacteriati</taxon>
        <taxon>Methanobacteriota</taxon>
        <taxon>Thermococci</taxon>
        <taxon>Thermococcales</taxon>
        <taxon>Thermococcaceae</taxon>
        <taxon>Pyrococcus</taxon>
    </lineage>
</organism>
<evidence type="ECO:0000256" key="2">
    <source>
        <dbReference type="ARBA" id="ARBA00022722"/>
    </source>
</evidence>
<evidence type="ECO:0000256" key="3">
    <source>
        <dbReference type="ARBA" id="ARBA00022723"/>
    </source>
</evidence>
<feature type="domain" description="PIN" evidence="6">
    <location>
        <begin position="45"/>
        <end position="96"/>
    </location>
</feature>
<name>A0ABV4T1Q8_9EURY</name>
<accession>A0ABV4T1Q8</accession>
<dbReference type="Pfam" id="PF01850">
    <property type="entry name" value="PIN"/>
    <property type="match status" value="1"/>
</dbReference>
<dbReference type="PANTHER" id="PTHR42740">
    <property type="entry name" value="RIBONUCLEASE VAPC3"/>
    <property type="match status" value="1"/>
</dbReference>
<gene>
    <name evidence="7" type="ORF">P8X34_03545</name>
</gene>
<keyword evidence="8" id="KW-1185">Reference proteome</keyword>
<keyword evidence="1" id="KW-1277">Toxin-antitoxin system</keyword>
<dbReference type="SUPFAM" id="SSF88723">
    <property type="entry name" value="PIN domain-like"/>
    <property type="match status" value="1"/>
</dbReference>
<evidence type="ECO:0000313" key="7">
    <source>
        <dbReference type="EMBL" id="MFA4803822.1"/>
    </source>
</evidence>
<keyword evidence="4" id="KW-0378">Hydrolase</keyword>
<dbReference type="Proteomes" id="UP001571980">
    <property type="component" value="Unassembled WGS sequence"/>
</dbReference>
<proteinExistence type="predicted"/>
<sequence>MEAPKKLYDTNIMINAAKSNKKLNGYTTILNIIEFPKGAELGLIVLTPSLEDYLLALEISQSMVDQGTPIPVIDAIIAAVALNRNLTIITRDKHFDFIRKAYPTLRVHSE</sequence>
<protein>
    <submittedName>
        <fullName evidence="7">PIN domain-containing protein</fullName>
    </submittedName>
</protein>
<evidence type="ECO:0000256" key="4">
    <source>
        <dbReference type="ARBA" id="ARBA00022801"/>
    </source>
</evidence>
<keyword evidence="5" id="KW-0460">Magnesium</keyword>
<keyword evidence="2" id="KW-0540">Nuclease</keyword>
<evidence type="ECO:0000313" key="8">
    <source>
        <dbReference type="Proteomes" id="UP001571980"/>
    </source>
</evidence>
<dbReference type="InterPro" id="IPR002716">
    <property type="entry name" value="PIN_dom"/>
</dbReference>
<evidence type="ECO:0000256" key="1">
    <source>
        <dbReference type="ARBA" id="ARBA00022649"/>
    </source>
</evidence>
<evidence type="ECO:0000256" key="5">
    <source>
        <dbReference type="ARBA" id="ARBA00022842"/>
    </source>
</evidence>
<dbReference type="EMBL" id="JARRIG010000002">
    <property type="protein sequence ID" value="MFA4803822.1"/>
    <property type="molecule type" value="Genomic_DNA"/>
</dbReference>
<comment type="caution">
    <text evidence="7">The sequence shown here is derived from an EMBL/GenBank/DDBJ whole genome shotgun (WGS) entry which is preliminary data.</text>
</comment>
<dbReference type="RefSeq" id="WP_372823351.1">
    <property type="nucleotide sequence ID" value="NZ_CP122538.1"/>
</dbReference>
<dbReference type="InterPro" id="IPR051749">
    <property type="entry name" value="PINc/VapC_TA_RNase"/>
</dbReference>
<evidence type="ECO:0000259" key="6">
    <source>
        <dbReference type="Pfam" id="PF01850"/>
    </source>
</evidence>
<dbReference type="InterPro" id="IPR029060">
    <property type="entry name" value="PIN-like_dom_sf"/>
</dbReference>
<reference evidence="7 8" key="1">
    <citation type="submission" date="2023-03" db="EMBL/GenBank/DDBJ databases">
        <title>Speciation in Pyrococcus: adaptation to high temperature as a mechanism.</title>
        <authorList>
            <person name="Gu J."/>
        </authorList>
    </citation>
    <scope>NUCLEOTIDE SEQUENCE [LARGE SCALE GENOMIC DNA]</scope>
    <source>
        <strain evidence="7 8">LMOA34</strain>
    </source>
</reference>
<dbReference type="Gene3D" id="3.40.50.1010">
    <property type="entry name" value="5'-nuclease"/>
    <property type="match status" value="1"/>
</dbReference>
<keyword evidence="3" id="KW-0479">Metal-binding</keyword>